<sequence>MIIVGTFLQSIELEQTLAFLEKQVISKEQILVIFMDDPPLSKQSLGRTRNIHSNAFEVGMASATGSAVIGASTGFVLHWGPILWGLIAAIIGFTVGYGIYYFVKKSHYLSSKRKRIPEVTVIIQCTKSEANQIKAILWKNHALTVGNDAGD</sequence>
<feature type="transmembrane region" description="Helical" evidence="1">
    <location>
        <begin position="82"/>
        <end position="103"/>
    </location>
</feature>
<feature type="transmembrane region" description="Helical" evidence="1">
    <location>
        <begin position="55"/>
        <end position="76"/>
    </location>
</feature>
<proteinExistence type="predicted"/>
<accession>A0A1H3RL69</accession>
<evidence type="ECO:0000313" key="2">
    <source>
        <dbReference type="EMBL" id="SDZ25991.1"/>
    </source>
</evidence>
<dbReference type="OrthoDB" id="1683109at2"/>
<keyword evidence="3" id="KW-1185">Reference proteome</keyword>
<reference evidence="3" key="1">
    <citation type="submission" date="2016-10" db="EMBL/GenBank/DDBJ databases">
        <authorList>
            <person name="Varghese N."/>
            <person name="Submissions S."/>
        </authorList>
    </citation>
    <scope>NUCLEOTIDE SEQUENCE [LARGE SCALE GENOMIC DNA]</scope>
    <source>
        <strain evidence="3">SP</strain>
    </source>
</reference>
<dbReference type="Proteomes" id="UP000198935">
    <property type="component" value="Unassembled WGS sequence"/>
</dbReference>
<keyword evidence="1" id="KW-0472">Membrane</keyword>
<dbReference type="AlphaFoldDB" id="A0A1H3RL69"/>
<dbReference type="STRING" id="1503961.SAMN05421736_108144"/>
<evidence type="ECO:0000256" key="1">
    <source>
        <dbReference type="SAM" id="Phobius"/>
    </source>
</evidence>
<organism evidence="2 3">
    <name type="scientific">Evansella caseinilytica</name>
    <dbReference type="NCBI Taxonomy" id="1503961"/>
    <lineage>
        <taxon>Bacteria</taxon>
        <taxon>Bacillati</taxon>
        <taxon>Bacillota</taxon>
        <taxon>Bacilli</taxon>
        <taxon>Bacillales</taxon>
        <taxon>Bacillaceae</taxon>
        <taxon>Evansella</taxon>
    </lineage>
</organism>
<keyword evidence="1" id="KW-1133">Transmembrane helix</keyword>
<dbReference type="EMBL" id="FNPI01000008">
    <property type="protein sequence ID" value="SDZ25991.1"/>
    <property type="molecule type" value="Genomic_DNA"/>
</dbReference>
<evidence type="ECO:0000313" key="3">
    <source>
        <dbReference type="Proteomes" id="UP000198935"/>
    </source>
</evidence>
<protein>
    <submittedName>
        <fullName evidence="2">Uncharacterized protein</fullName>
    </submittedName>
</protein>
<gene>
    <name evidence="2" type="ORF">SAMN05421736_108144</name>
</gene>
<keyword evidence="1" id="KW-0812">Transmembrane</keyword>
<name>A0A1H3RL69_9BACI</name>